<evidence type="ECO:0000256" key="4">
    <source>
        <dbReference type="ARBA" id="ARBA00022475"/>
    </source>
</evidence>
<comment type="caution">
    <text evidence="15">The sequence shown here is derived from an EMBL/GenBank/DDBJ whole genome shotgun (WGS) entry which is preliminary data.</text>
</comment>
<feature type="transmembrane region" description="Helical" evidence="14">
    <location>
        <begin position="194"/>
        <end position="215"/>
    </location>
</feature>
<dbReference type="PANTHER" id="PTHR48086:SF3">
    <property type="entry name" value="SODIUM_PROLINE SYMPORTER"/>
    <property type="match status" value="1"/>
</dbReference>
<dbReference type="Proteomes" id="UP000886721">
    <property type="component" value="Unassembled WGS sequence"/>
</dbReference>
<evidence type="ECO:0000256" key="7">
    <source>
        <dbReference type="ARBA" id="ARBA00022989"/>
    </source>
</evidence>
<dbReference type="NCBIfam" id="TIGR00813">
    <property type="entry name" value="sss"/>
    <property type="match status" value="1"/>
</dbReference>
<protein>
    <recommendedName>
        <fullName evidence="14">Sodium/proline symporter</fullName>
    </recommendedName>
    <alternativeName>
        <fullName evidence="14">Proline permease</fullName>
    </alternativeName>
</protein>
<gene>
    <name evidence="15" type="primary">putP</name>
    <name evidence="15" type="ORF">H9735_12360</name>
</gene>
<evidence type="ECO:0000256" key="8">
    <source>
        <dbReference type="ARBA" id="ARBA00023053"/>
    </source>
</evidence>
<feature type="transmembrane region" description="Helical" evidence="14">
    <location>
        <begin position="412"/>
        <end position="431"/>
    </location>
</feature>
<dbReference type="NCBIfam" id="TIGR02121">
    <property type="entry name" value="Na_Pro_sym"/>
    <property type="match status" value="1"/>
</dbReference>
<evidence type="ECO:0000313" key="15">
    <source>
        <dbReference type="EMBL" id="HIX68898.1"/>
    </source>
</evidence>
<accession>A0A9D1WXC2</accession>
<feature type="transmembrane region" description="Helical" evidence="14">
    <location>
        <begin position="280"/>
        <end position="305"/>
    </location>
</feature>
<dbReference type="GO" id="GO:0005886">
    <property type="term" value="C:plasma membrane"/>
    <property type="evidence" value="ECO:0007669"/>
    <property type="project" value="UniProtKB-SubCell"/>
</dbReference>
<feature type="transmembrane region" description="Helical" evidence="14">
    <location>
        <begin position="325"/>
        <end position="346"/>
    </location>
</feature>
<evidence type="ECO:0000313" key="16">
    <source>
        <dbReference type="Proteomes" id="UP000886721"/>
    </source>
</evidence>
<evidence type="ECO:0000256" key="6">
    <source>
        <dbReference type="ARBA" id="ARBA00022847"/>
    </source>
</evidence>
<dbReference type="PANTHER" id="PTHR48086">
    <property type="entry name" value="SODIUM/PROLINE SYMPORTER-RELATED"/>
    <property type="match status" value="1"/>
</dbReference>
<evidence type="ECO:0000256" key="10">
    <source>
        <dbReference type="ARBA" id="ARBA00023136"/>
    </source>
</evidence>
<evidence type="ECO:0000256" key="14">
    <source>
        <dbReference type="RuleBase" id="RU366012"/>
    </source>
</evidence>
<keyword evidence="9 14" id="KW-0406">Ion transport</keyword>
<dbReference type="PROSITE" id="PS50283">
    <property type="entry name" value="NA_SOLUT_SYMP_3"/>
    <property type="match status" value="1"/>
</dbReference>
<keyword evidence="5 14" id="KW-0812">Transmembrane</keyword>
<evidence type="ECO:0000256" key="11">
    <source>
        <dbReference type="ARBA" id="ARBA00023201"/>
    </source>
</evidence>
<comment type="catalytic activity">
    <reaction evidence="12">
        <text>L-proline(in) + Na(+)(in) = L-proline(out) + Na(+)(out)</text>
        <dbReference type="Rhea" id="RHEA:28967"/>
        <dbReference type="ChEBI" id="CHEBI:29101"/>
        <dbReference type="ChEBI" id="CHEBI:60039"/>
    </reaction>
</comment>
<reference evidence="15" key="2">
    <citation type="submission" date="2021-04" db="EMBL/GenBank/DDBJ databases">
        <authorList>
            <person name="Gilroy R."/>
        </authorList>
    </citation>
    <scope>NUCLEOTIDE SEQUENCE</scope>
    <source>
        <strain evidence="15">CHK191-13928</strain>
    </source>
</reference>
<evidence type="ECO:0000256" key="5">
    <source>
        <dbReference type="ARBA" id="ARBA00022692"/>
    </source>
</evidence>
<feature type="transmembrane region" description="Helical" evidence="14">
    <location>
        <begin position="64"/>
        <end position="87"/>
    </location>
</feature>
<organism evidence="15 16">
    <name type="scientific">Candidatus Anaerostipes excrementavium</name>
    <dbReference type="NCBI Taxonomy" id="2838463"/>
    <lineage>
        <taxon>Bacteria</taxon>
        <taxon>Bacillati</taxon>
        <taxon>Bacillota</taxon>
        <taxon>Clostridia</taxon>
        <taxon>Lachnospirales</taxon>
        <taxon>Lachnospiraceae</taxon>
        <taxon>Anaerostipes</taxon>
    </lineage>
</organism>
<keyword evidence="8 14" id="KW-0915">Sodium</keyword>
<dbReference type="InterPro" id="IPR011851">
    <property type="entry name" value="Na/Pro_symporter"/>
</dbReference>
<feature type="transmembrane region" description="Helical" evidence="14">
    <location>
        <begin position="463"/>
        <end position="486"/>
    </location>
</feature>
<keyword evidence="4 14" id="KW-1003">Cell membrane</keyword>
<keyword evidence="14" id="KW-0029">Amino-acid transport</keyword>
<evidence type="ECO:0000256" key="9">
    <source>
        <dbReference type="ARBA" id="ARBA00023065"/>
    </source>
</evidence>
<dbReference type="EMBL" id="DXEM01000036">
    <property type="protein sequence ID" value="HIX68898.1"/>
    <property type="molecule type" value="Genomic_DNA"/>
</dbReference>
<feature type="transmembrane region" description="Helical" evidence="14">
    <location>
        <begin position="438"/>
        <end position="457"/>
    </location>
</feature>
<dbReference type="Pfam" id="PF00474">
    <property type="entry name" value="SSF"/>
    <property type="match status" value="1"/>
</dbReference>
<evidence type="ECO:0000256" key="2">
    <source>
        <dbReference type="ARBA" id="ARBA00006434"/>
    </source>
</evidence>
<keyword evidence="6 14" id="KW-0769">Symport</keyword>
<dbReference type="Gene3D" id="1.20.1730.10">
    <property type="entry name" value="Sodium/glucose cotransporter"/>
    <property type="match status" value="1"/>
</dbReference>
<dbReference type="AlphaFoldDB" id="A0A9D1WXC2"/>
<comment type="function">
    <text evidence="14">Catalyzes the sodium-dependent uptake of extracellular L-proline.</text>
</comment>
<dbReference type="InterPro" id="IPR038377">
    <property type="entry name" value="Na/Glc_symporter_sf"/>
</dbReference>
<evidence type="ECO:0000256" key="12">
    <source>
        <dbReference type="ARBA" id="ARBA00033708"/>
    </source>
</evidence>
<feature type="transmembrane region" description="Helical" evidence="14">
    <location>
        <begin position="5"/>
        <end position="23"/>
    </location>
</feature>
<dbReference type="GO" id="GO:0015824">
    <property type="term" value="P:proline transport"/>
    <property type="evidence" value="ECO:0007669"/>
    <property type="project" value="UniProtKB-UniRule"/>
</dbReference>
<comment type="subcellular location">
    <subcellularLocation>
        <location evidence="1 14">Cell membrane</location>
        <topology evidence="1 14">Multi-pass membrane protein</topology>
    </subcellularLocation>
</comment>
<dbReference type="GO" id="GO:0005298">
    <property type="term" value="F:proline:sodium symporter activity"/>
    <property type="evidence" value="ECO:0007669"/>
    <property type="project" value="UniProtKB-UniRule"/>
</dbReference>
<dbReference type="CDD" id="cd11475">
    <property type="entry name" value="SLC5sbd_PutP"/>
    <property type="match status" value="1"/>
</dbReference>
<evidence type="ECO:0000256" key="13">
    <source>
        <dbReference type="RuleBase" id="RU362091"/>
    </source>
</evidence>
<feature type="transmembrane region" description="Helical" evidence="14">
    <location>
        <begin position="162"/>
        <end position="182"/>
    </location>
</feature>
<proteinExistence type="inferred from homology"/>
<keyword evidence="7 14" id="KW-1133">Transmembrane helix</keyword>
<comment type="similarity">
    <text evidence="2 13">Belongs to the sodium:solute symporter (SSF) (TC 2.A.21) family.</text>
</comment>
<dbReference type="InterPro" id="IPR001734">
    <property type="entry name" value="Na/solute_symporter"/>
</dbReference>
<feature type="transmembrane region" description="Helical" evidence="14">
    <location>
        <begin position="238"/>
        <end position="259"/>
    </location>
</feature>
<evidence type="ECO:0000256" key="1">
    <source>
        <dbReference type="ARBA" id="ARBA00004651"/>
    </source>
</evidence>
<name>A0A9D1WXC2_9FIRM</name>
<feature type="transmembrane region" description="Helical" evidence="14">
    <location>
        <begin position="123"/>
        <end position="142"/>
    </location>
</feature>
<feature type="transmembrane region" description="Helical" evidence="14">
    <location>
        <begin position="380"/>
        <end position="400"/>
    </location>
</feature>
<reference evidence="15" key="1">
    <citation type="journal article" date="2021" name="PeerJ">
        <title>Extensive microbial diversity within the chicken gut microbiome revealed by metagenomics and culture.</title>
        <authorList>
            <person name="Gilroy R."/>
            <person name="Ravi A."/>
            <person name="Getino M."/>
            <person name="Pursley I."/>
            <person name="Horton D.L."/>
            <person name="Alikhan N.F."/>
            <person name="Baker D."/>
            <person name="Gharbi K."/>
            <person name="Hall N."/>
            <person name="Watson M."/>
            <person name="Adriaenssens E.M."/>
            <person name="Foster-Nyarko E."/>
            <person name="Jarju S."/>
            <person name="Secka A."/>
            <person name="Antonio M."/>
            <person name="Oren A."/>
            <person name="Chaudhuri R.R."/>
            <person name="La Ragione R."/>
            <person name="Hildebrand F."/>
            <person name="Pallen M.J."/>
        </authorList>
    </citation>
    <scope>NUCLEOTIDE SEQUENCE</scope>
    <source>
        <strain evidence="15">CHK191-13928</strain>
    </source>
</reference>
<dbReference type="GO" id="GO:0031402">
    <property type="term" value="F:sodium ion binding"/>
    <property type="evidence" value="ECO:0007669"/>
    <property type="project" value="UniProtKB-UniRule"/>
</dbReference>
<evidence type="ECO:0000256" key="3">
    <source>
        <dbReference type="ARBA" id="ARBA00022448"/>
    </source>
</evidence>
<keyword evidence="11 14" id="KW-0739">Sodium transport</keyword>
<dbReference type="InterPro" id="IPR050277">
    <property type="entry name" value="Sodium:Solute_Symporter"/>
</dbReference>
<keyword evidence="10 14" id="KW-0472">Membrane</keyword>
<keyword evidence="3 14" id="KW-0813">Transport</keyword>
<sequence>MNAPILIAMVLYMAVVVWIGFIYSKKNQTSEDYFLGGRGLGPWVTAMSAEASDMSSWLLMGLPGLAFATGFSQAGWTAIGLILGTYLNWKIVAKRLRHYTEVSENSITLPDFFSNRFKDDKKILSSISAVMILIFFTVYTASGFAACGTLFNSVFGLDYQKSMIVCAAVIVIYTSLGGFLAASTTDLIQGLLMSFAIVVVLIVGIVAAGGIGNVIDYGKGLEGFFDIMKYHDPETGRAVSQGILPIASGLAWGLGYFGMPHILVRFMALRDPQEMKKSRNIAMIWVLISLTVAVCIGFTGATLYSDVAELAGNGNQRIFIYMTTHLFKGLIPLFLAGVILSGILAATMSTSDSQLLIASSCVSKDLFQGLFKKKLEEKQVLLISRVTTILIALVGIVIALDENSSVFGLVENAWAGFGGAFGPLMLFSLFWKRTNLKGAIAGMLSGGIIALVWPFTLGTLGGIFEIYCLLPAFIISSLLIVIVSLCTEEPEKIMVKEFEEAKKLSAAE</sequence>